<evidence type="ECO:0000256" key="2">
    <source>
        <dbReference type="ARBA" id="ARBA00022692"/>
    </source>
</evidence>
<evidence type="ECO:0000256" key="4">
    <source>
        <dbReference type="ARBA" id="ARBA00023136"/>
    </source>
</evidence>
<keyword evidence="8" id="KW-1185">Reference proteome</keyword>
<gene>
    <name evidence="7" type="ORF">SAMN05660662_3374</name>
</gene>
<keyword evidence="4 5" id="KW-0472">Membrane</keyword>
<feature type="domain" description="GtrA/DPMS transmembrane" evidence="6">
    <location>
        <begin position="49"/>
        <end position="164"/>
    </location>
</feature>
<dbReference type="InterPro" id="IPR007267">
    <property type="entry name" value="GtrA_DPMS_TM"/>
</dbReference>
<dbReference type="GO" id="GO:0016020">
    <property type="term" value="C:membrane"/>
    <property type="evidence" value="ECO:0007669"/>
    <property type="project" value="UniProtKB-SubCell"/>
</dbReference>
<dbReference type="RefSeq" id="WP_176946425.1">
    <property type="nucleotide sequence ID" value="NZ_FNBT01000006.1"/>
</dbReference>
<protein>
    <submittedName>
        <fullName evidence="7">Putative flippase GtrA (Transmembrane translocase of bactoprenol-linked glucose)</fullName>
    </submittedName>
</protein>
<evidence type="ECO:0000256" key="3">
    <source>
        <dbReference type="ARBA" id="ARBA00022989"/>
    </source>
</evidence>
<comment type="subcellular location">
    <subcellularLocation>
        <location evidence="1">Membrane</location>
        <topology evidence="1">Multi-pass membrane protein</topology>
    </subcellularLocation>
</comment>
<evidence type="ECO:0000313" key="7">
    <source>
        <dbReference type="EMBL" id="SDF77631.1"/>
    </source>
</evidence>
<keyword evidence="2 5" id="KW-0812">Transmembrane</keyword>
<evidence type="ECO:0000256" key="1">
    <source>
        <dbReference type="ARBA" id="ARBA00004141"/>
    </source>
</evidence>
<accession>A0A1G7NUH3</accession>
<feature type="transmembrane region" description="Helical" evidence="5">
    <location>
        <begin position="47"/>
        <end position="66"/>
    </location>
</feature>
<dbReference type="Proteomes" id="UP000199406">
    <property type="component" value="Unassembled WGS sequence"/>
</dbReference>
<sequence length="173" mass="18983">MTRQTLLRRCASGRDAVGEPVAEIAAPAPWTERLADRLRQDDTLAQFARFLLVGGSTTLVYALLFIPFQGMGYLGAHLIATVASTVLANEMHRRLTFHAEDRVGWFTAQWEASTVAALGLVATSATLSWVNTTAAEDQVWLQITAVVTVTAIIGLLRFIALRWIFRRPALSEG</sequence>
<dbReference type="Pfam" id="PF04138">
    <property type="entry name" value="GtrA_DPMS_TM"/>
    <property type="match status" value="1"/>
</dbReference>
<organism evidence="7 8">
    <name type="scientific">Blastococcus aurantiacus</name>
    <dbReference type="NCBI Taxonomy" id="1550231"/>
    <lineage>
        <taxon>Bacteria</taxon>
        <taxon>Bacillati</taxon>
        <taxon>Actinomycetota</taxon>
        <taxon>Actinomycetes</taxon>
        <taxon>Geodermatophilales</taxon>
        <taxon>Geodermatophilaceae</taxon>
        <taxon>Blastococcus</taxon>
    </lineage>
</organism>
<feature type="transmembrane region" description="Helical" evidence="5">
    <location>
        <begin position="139"/>
        <end position="160"/>
    </location>
</feature>
<evidence type="ECO:0000313" key="8">
    <source>
        <dbReference type="Proteomes" id="UP000199406"/>
    </source>
</evidence>
<dbReference type="AlphaFoldDB" id="A0A1G7NUH3"/>
<dbReference type="STRING" id="1550231.SAMN05660662_3374"/>
<dbReference type="GO" id="GO:0000271">
    <property type="term" value="P:polysaccharide biosynthetic process"/>
    <property type="evidence" value="ECO:0007669"/>
    <property type="project" value="InterPro"/>
</dbReference>
<keyword evidence="3 5" id="KW-1133">Transmembrane helix</keyword>
<dbReference type="EMBL" id="FNBT01000006">
    <property type="protein sequence ID" value="SDF77631.1"/>
    <property type="molecule type" value="Genomic_DNA"/>
</dbReference>
<evidence type="ECO:0000259" key="6">
    <source>
        <dbReference type="Pfam" id="PF04138"/>
    </source>
</evidence>
<reference evidence="8" key="1">
    <citation type="submission" date="2016-10" db="EMBL/GenBank/DDBJ databases">
        <authorList>
            <person name="Varghese N."/>
            <person name="Submissions S."/>
        </authorList>
    </citation>
    <scope>NUCLEOTIDE SEQUENCE [LARGE SCALE GENOMIC DNA]</scope>
    <source>
        <strain evidence="8">DSM 44268</strain>
    </source>
</reference>
<evidence type="ECO:0000256" key="5">
    <source>
        <dbReference type="SAM" id="Phobius"/>
    </source>
</evidence>
<name>A0A1G7NUH3_9ACTN</name>
<proteinExistence type="predicted"/>